<dbReference type="Proteomes" id="UP000799324">
    <property type="component" value="Unassembled WGS sequence"/>
</dbReference>
<feature type="compositionally biased region" description="Low complexity" evidence="1">
    <location>
        <begin position="44"/>
        <end position="79"/>
    </location>
</feature>
<dbReference type="OrthoDB" id="62853at2759"/>
<feature type="compositionally biased region" description="Basic and acidic residues" evidence="1">
    <location>
        <begin position="325"/>
        <end position="337"/>
    </location>
</feature>
<accession>A0A6A6TSP6</accession>
<name>A0A6A6TSP6_9PLEO</name>
<feature type="region of interest" description="Disordered" evidence="1">
    <location>
        <begin position="494"/>
        <end position="573"/>
    </location>
</feature>
<feature type="compositionally biased region" description="Basic and acidic residues" evidence="1">
    <location>
        <begin position="509"/>
        <end position="519"/>
    </location>
</feature>
<feature type="domain" description="PWWP" evidence="2">
    <location>
        <begin position="139"/>
        <end position="210"/>
    </location>
</feature>
<dbReference type="PROSITE" id="PS50812">
    <property type="entry name" value="PWWP"/>
    <property type="match status" value="1"/>
</dbReference>
<dbReference type="Gene3D" id="2.30.30.140">
    <property type="match status" value="1"/>
</dbReference>
<evidence type="ECO:0000259" key="2">
    <source>
        <dbReference type="PROSITE" id="PS50812"/>
    </source>
</evidence>
<feature type="compositionally biased region" description="Low complexity" evidence="1">
    <location>
        <begin position="347"/>
        <end position="357"/>
    </location>
</feature>
<evidence type="ECO:0000313" key="3">
    <source>
        <dbReference type="EMBL" id="KAF2662820.1"/>
    </source>
</evidence>
<feature type="compositionally biased region" description="Basic and acidic residues" evidence="1">
    <location>
        <begin position="370"/>
        <end position="399"/>
    </location>
</feature>
<reference evidence="3" key="1">
    <citation type="journal article" date="2020" name="Stud. Mycol.">
        <title>101 Dothideomycetes genomes: a test case for predicting lifestyles and emergence of pathogens.</title>
        <authorList>
            <person name="Haridas S."/>
            <person name="Albert R."/>
            <person name="Binder M."/>
            <person name="Bloem J."/>
            <person name="Labutti K."/>
            <person name="Salamov A."/>
            <person name="Andreopoulos B."/>
            <person name="Baker S."/>
            <person name="Barry K."/>
            <person name="Bills G."/>
            <person name="Bluhm B."/>
            <person name="Cannon C."/>
            <person name="Castanera R."/>
            <person name="Culley D."/>
            <person name="Daum C."/>
            <person name="Ezra D."/>
            <person name="Gonzalez J."/>
            <person name="Henrissat B."/>
            <person name="Kuo A."/>
            <person name="Liang C."/>
            <person name="Lipzen A."/>
            <person name="Lutzoni F."/>
            <person name="Magnuson J."/>
            <person name="Mondo S."/>
            <person name="Nolan M."/>
            <person name="Ohm R."/>
            <person name="Pangilinan J."/>
            <person name="Park H.-J."/>
            <person name="Ramirez L."/>
            <person name="Alfaro M."/>
            <person name="Sun H."/>
            <person name="Tritt A."/>
            <person name="Yoshinaga Y."/>
            <person name="Zwiers L.-H."/>
            <person name="Turgeon B."/>
            <person name="Goodwin S."/>
            <person name="Spatafora J."/>
            <person name="Crous P."/>
            <person name="Grigoriev I."/>
        </authorList>
    </citation>
    <scope>NUCLEOTIDE SEQUENCE</scope>
    <source>
        <strain evidence="3">CBS 122681</strain>
    </source>
</reference>
<proteinExistence type="predicted"/>
<feature type="compositionally biased region" description="Low complexity" evidence="1">
    <location>
        <begin position="23"/>
        <end position="35"/>
    </location>
</feature>
<keyword evidence="4" id="KW-1185">Reference proteome</keyword>
<organism evidence="3 4">
    <name type="scientific">Lophiostoma macrostomum CBS 122681</name>
    <dbReference type="NCBI Taxonomy" id="1314788"/>
    <lineage>
        <taxon>Eukaryota</taxon>
        <taxon>Fungi</taxon>
        <taxon>Dikarya</taxon>
        <taxon>Ascomycota</taxon>
        <taxon>Pezizomycotina</taxon>
        <taxon>Dothideomycetes</taxon>
        <taxon>Pleosporomycetidae</taxon>
        <taxon>Pleosporales</taxon>
        <taxon>Lophiostomataceae</taxon>
        <taxon>Lophiostoma</taxon>
    </lineage>
</organism>
<feature type="compositionally biased region" description="Polar residues" evidence="1">
    <location>
        <begin position="92"/>
        <end position="101"/>
    </location>
</feature>
<sequence>MADEVKASEAADAPKASEESTRLAETTAEATVAETMPIEGGDVAPTEQPAAEEPKPAAADADITGETTATDADATVDATKSGDDTPVGSSDPAATNGTPASSKKGANIRRKSGAGVPEHKKKTPKKGKAPVELHLDVQPGEMWFVAMKGHPAWPVIVCDDDMLPEALISKRPVSAKRLDGTFREDFREGAKNAKDRRYPVMFLGTNEFAWQVNTELQPFDLETVKQEVQAGNTKKLKKSLWYAYQIAAEGNDLDYFKGVLNQHEKELQDWAEEKAAAEAKKQEKKEKATKRKSTAAEDSEDVEMEDVGEDGEGATKKKASKKRKKDAESDGEPDKPAKTPKTKLKLNNKAPKDASAAKPKKEPKAKKAKAKSESAEAEAEPAKVEEKPLTEAERREKQEKSVLYLRHRLQKGFLSRDQAPKEEEMANMSSYLKQLEEVDNLEAGVIRNTKVHKVLKAIIKLESIPKDPEYQFKERSNKLLESWKGALAADVDNAGDAEASAPTPATNGVKHDGDKKDEADASNSSEKPTDTEPEAAKATNGDTDVPPSDAKEDASAVKADTEPVGTEAETATT</sequence>
<dbReference type="AlphaFoldDB" id="A0A6A6TSP6"/>
<dbReference type="SMART" id="SM00293">
    <property type="entry name" value="PWWP"/>
    <property type="match status" value="1"/>
</dbReference>
<evidence type="ECO:0000313" key="4">
    <source>
        <dbReference type="Proteomes" id="UP000799324"/>
    </source>
</evidence>
<feature type="compositionally biased region" description="Basic residues" evidence="1">
    <location>
        <begin position="119"/>
        <end position="128"/>
    </location>
</feature>
<dbReference type="Pfam" id="PF00855">
    <property type="entry name" value="PWWP"/>
    <property type="match status" value="1"/>
</dbReference>
<gene>
    <name evidence="3" type="ORF">K491DRAFT_3413</name>
</gene>
<protein>
    <recommendedName>
        <fullName evidence="2">PWWP domain-containing protein</fullName>
    </recommendedName>
</protein>
<feature type="compositionally biased region" description="Basic and acidic residues" evidence="1">
    <location>
        <begin position="549"/>
        <end position="561"/>
    </location>
</feature>
<dbReference type="InterPro" id="IPR000313">
    <property type="entry name" value="PWWP_dom"/>
</dbReference>
<feature type="region of interest" description="Disordered" evidence="1">
    <location>
        <begin position="1"/>
        <end position="129"/>
    </location>
</feature>
<dbReference type="SUPFAM" id="SSF63748">
    <property type="entry name" value="Tudor/PWWP/MBT"/>
    <property type="match status" value="1"/>
</dbReference>
<dbReference type="EMBL" id="MU004288">
    <property type="protein sequence ID" value="KAF2662820.1"/>
    <property type="molecule type" value="Genomic_DNA"/>
</dbReference>
<evidence type="ECO:0000256" key="1">
    <source>
        <dbReference type="SAM" id="MobiDB-lite"/>
    </source>
</evidence>
<feature type="region of interest" description="Disordered" evidence="1">
    <location>
        <begin position="278"/>
        <end position="399"/>
    </location>
</feature>
<feature type="compositionally biased region" description="Acidic residues" evidence="1">
    <location>
        <begin position="297"/>
        <end position="312"/>
    </location>
</feature>